<feature type="region of interest" description="Disordered" evidence="3">
    <location>
        <begin position="1"/>
        <end position="31"/>
    </location>
</feature>
<proteinExistence type="predicted"/>
<dbReference type="PANTHER" id="PTHR48112:SF22">
    <property type="entry name" value="MITOCHONDRIAL TRANSCRIPTION FACTOR A, ISOFORM B"/>
    <property type="match status" value="1"/>
</dbReference>
<organism evidence="5 6">
    <name type="scientific">Heterorhabditis bacteriophora</name>
    <name type="common">Entomopathogenic nematode worm</name>
    <dbReference type="NCBI Taxonomy" id="37862"/>
    <lineage>
        <taxon>Eukaryota</taxon>
        <taxon>Metazoa</taxon>
        <taxon>Ecdysozoa</taxon>
        <taxon>Nematoda</taxon>
        <taxon>Chromadorea</taxon>
        <taxon>Rhabditida</taxon>
        <taxon>Rhabditina</taxon>
        <taxon>Rhabditomorpha</taxon>
        <taxon>Strongyloidea</taxon>
        <taxon>Heterorhabditidae</taxon>
        <taxon>Heterorhabditis</taxon>
    </lineage>
</organism>
<keyword evidence="2" id="KW-0539">Nucleus</keyword>
<evidence type="ECO:0000313" key="6">
    <source>
        <dbReference type="WBParaSite" id="Hba_18326"/>
    </source>
</evidence>
<accession>A0A1I7XLE3</accession>
<dbReference type="AlphaFoldDB" id="A0A1I7XLE3"/>
<evidence type="ECO:0000256" key="1">
    <source>
        <dbReference type="ARBA" id="ARBA00023125"/>
    </source>
</evidence>
<feature type="DNA-binding region" description="HMG box" evidence="2">
    <location>
        <begin position="28"/>
        <end position="94"/>
    </location>
</feature>
<dbReference type="InterPro" id="IPR009071">
    <property type="entry name" value="HMG_box_dom"/>
</dbReference>
<dbReference type="Pfam" id="PF00505">
    <property type="entry name" value="HMG_box"/>
    <property type="match status" value="1"/>
</dbReference>
<dbReference type="SMART" id="SM00398">
    <property type="entry name" value="HMG"/>
    <property type="match status" value="1"/>
</dbReference>
<dbReference type="GO" id="GO:0003677">
    <property type="term" value="F:DNA binding"/>
    <property type="evidence" value="ECO:0007669"/>
    <property type="project" value="UniProtKB-UniRule"/>
</dbReference>
<keyword evidence="5" id="KW-1185">Reference proteome</keyword>
<dbReference type="GO" id="GO:0005634">
    <property type="term" value="C:nucleus"/>
    <property type="evidence" value="ECO:0007669"/>
    <property type="project" value="UniProtKB-UniRule"/>
</dbReference>
<name>A0A1I7XLE3_HETBA</name>
<dbReference type="Gene3D" id="1.10.30.10">
    <property type="entry name" value="High mobility group box domain"/>
    <property type="match status" value="1"/>
</dbReference>
<protein>
    <submittedName>
        <fullName evidence="6">HMG box domain-containing protein</fullName>
    </submittedName>
</protein>
<dbReference type="Proteomes" id="UP000095283">
    <property type="component" value="Unplaced"/>
</dbReference>
<evidence type="ECO:0000256" key="3">
    <source>
        <dbReference type="SAM" id="MobiDB-lite"/>
    </source>
</evidence>
<feature type="compositionally biased region" description="Basic and acidic residues" evidence="3">
    <location>
        <begin position="1"/>
        <end position="27"/>
    </location>
</feature>
<dbReference type="SUPFAM" id="SSF47095">
    <property type="entry name" value="HMG-box"/>
    <property type="match status" value="1"/>
</dbReference>
<dbReference type="InterPro" id="IPR050342">
    <property type="entry name" value="HMGB"/>
</dbReference>
<dbReference type="GO" id="GO:0006357">
    <property type="term" value="P:regulation of transcription by RNA polymerase II"/>
    <property type="evidence" value="ECO:0007669"/>
    <property type="project" value="TreeGrafter"/>
</dbReference>
<evidence type="ECO:0000259" key="4">
    <source>
        <dbReference type="PROSITE" id="PS50118"/>
    </source>
</evidence>
<reference evidence="6" key="1">
    <citation type="submission" date="2016-11" db="UniProtKB">
        <authorList>
            <consortium name="WormBaseParasite"/>
        </authorList>
    </citation>
    <scope>IDENTIFICATION</scope>
</reference>
<dbReference type="PANTHER" id="PTHR48112">
    <property type="entry name" value="HIGH MOBILITY GROUP PROTEIN DSP1"/>
    <property type="match status" value="1"/>
</dbReference>
<feature type="domain" description="HMG box" evidence="4">
    <location>
        <begin position="28"/>
        <end position="94"/>
    </location>
</feature>
<dbReference type="PROSITE" id="PS50118">
    <property type="entry name" value="HMG_BOX_2"/>
    <property type="match status" value="1"/>
</dbReference>
<evidence type="ECO:0000256" key="2">
    <source>
        <dbReference type="PROSITE-ProRule" id="PRU00267"/>
    </source>
</evidence>
<dbReference type="WBParaSite" id="Hba_18326">
    <property type="protein sequence ID" value="Hba_18326"/>
    <property type="gene ID" value="Hba_18326"/>
</dbReference>
<evidence type="ECO:0000313" key="5">
    <source>
        <dbReference type="Proteomes" id="UP000095283"/>
    </source>
</evidence>
<dbReference type="InterPro" id="IPR036910">
    <property type="entry name" value="HMG_box_dom_sf"/>
</dbReference>
<keyword evidence="1 2" id="KW-0238">DNA-binding</keyword>
<sequence length="103" mass="11688">MARAKAEDKVEKPKKTRGVKKEKDPNQPKRYQSAYFLWMGENRARIKKENPGASVAEIAKIGGKEWSNVNDKSKWEKQSALDKAEYEKAMAKYKAGEVPGDSE</sequence>